<protein>
    <submittedName>
        <fullName evidence="2">Transcriptional regulator, HTH</fullName>
    </submittedName>
</protein>
<dbReference type="AlphaFoldDB" id="N6USL3"/>
<dbReference type="RefSeq" id="WP_004129371.1">
    <property type="nucleotide sequence ID" value="NZ_AQHN01000095.1"/>
</dbReference>
<dbReference type="SUPFAM" id="SSF47413">
    <property type="entry name" value="lambda repressor-like DNA-binding domains"/>
    <property type="match status" value="1"/>
</dbReference>
<dbReference type="EMBL" id="AQHN01000095">
    <property type="protein sequence ID" value="ENN83806.1"/>
    <property type="molecule type" value="Genomic_DNA"/>
</dbReference>
<evidence type="ECO:0000259" key="1">
    <source>
        <dbReference type="PROSITE" id="PS50943"/>
    </source>
</evidence>
<dbReference type="SMART" id="SM00530">
    <property type="entry name" value="HTH_XRE"/>
    <property type="match status" value="1"/>
</dbReference>
<reference evidence="2 3" key="1">
    <citation type="journal article" date="2012" name="BMC Genomics">
        <title>Genomic basis of broad host range and environmental adaptability of Rhizobium tropici CIAT 899 and Rhizobium sp. PRF 81 which are used in inoculants for common bean (Phaseolus vulgaris L.).</title>
        <authorList>
            <person name="Ormeno-Orrillo E."/>
            <person name="Menna P."/>
            <person name="Almeida L.G."/>
            <person name="Ollero F.J."/>
            <person name="Nicolas M.F."/>
            <person name="Pains Rodrigues E."/>
            <person name="Shigueyoshi Nakatani A."/>
            <person name="Silva Batista J.S."/>
            <person name="Oliveira Chueire L.M."/>
            <person name="Souza R.C."/>
            <person name="Ribeiro Vasconcelos A.T."/>
            <person name="Megias M."/>
            <person name="Hungria M."/>
            <person name="Martinez-Romero E."/>
        </authorList>
    </citation>
    <scope>NUCLEOTIDE SEQUENCE [LARGE SCALE GENOMIC DNA]</scope>
    <source>
        <strain evidence="2 3">PRF 81</strain>
        <plasmid evidence="2">pPRF81a</plasmid>
    </source>
</reference>
<dbReference type="Proteomes" id="UP000012429">
    <property type="component" value="Unassembled WGS sequence"/>
</dbReference>
<proteinExistence type="predicted"/>
<accession>N6USL3</accession>
<dbReference type="InterPro" id="IPR010982">
    <property type="entry name" value="Lambda_DNA-bd_dom_sf"/>
</dbReference>
<dbReference type="CDD" id="cd00093">
    <property type="entry name" value="HTH_XRE"/>
    <property type="match status" value="1"/>
</dbReference>
<dbReference type="GO" id="GO:0003677">
    <property type="term" value="F:DNA binding"/>
    <property type="evidence" value="ECO:0007669"/>
    <property type="project" value="InterPro"/>
</dbReference>
<dbReference type="InterPro" id="IPR001387">
    <property type="entry name" value="Cro/C1-type_HTH"/>
</dbReference>
<sequence length="137" mass="15318">MTDTRVHPETGKILRRAVRPQVVRYGSFARIVNVAGWYPDDDGDAIHTGGDLAESDQAFQELRAAYGEHVRRIRKDKLNLTQEEAGHLIGGGRRAFQKYESGATPPSDAAIGLIELLDRHPEDLEFLRSLRDEPQVA</sequence>
<dbReference type="InterPro" id="IPR022452">
    <property type="entry name" value="MqsA"/>
</dbReference>
<gene>
    <name evidence="2" type="ORF">RHSP_41175</name>
</gene>
<name>N6USL3_9HYPH</name>
<organism evidence="2 3">
    <name type="scientific">Rhizobium freirei PRF 81</name>
    <dbReference type="NCBI Taxonomy" id="363754"/>
    <lineage>
        <taxon>Bacteria</taxon>
        <taxon>Pseudomonadati</taxon>
        <taxon>Pseudomonadota</taxon>
        <taxon>Alphaproteobacteria</taxon>
        <taxon>Hyphomicrobiales</taxon>
        <taxon>Rhizobiaceae</taxon>
        <taxon>Rhizobium/Agrobacterium group</taxon>
        <taxon>Rhizobium</taxon>
    </lineage>
</organism>
<dbReference type="OrthoDB" id="7349669at2"/>
<evidence type="ECO:0000313" key="3">
    <source>
        <dbReference type="Proteomes" id="UP000012429"/>
    </source>
</evidence>
<keyword evidence="2" id="KW-0614">Plasmid</keyword>
<keyword evidence="3" id="KW-1185">Reference proteome</keyword>
<geneLocation type="plasmid" evidence="2">
    <name>pPRF81a</name>
</geneLocation>
<comment type="caution">
    <text evidence="2">The sequence shown here is derived from an EMBL/GenBank/DDBJ whole genome shotgun (WGS) entry which is preliminary data.</text>
</comment>
<dbReference type="PATRIC" id="fig|363754.4.peg.6718"/>
<dbReference type="InterPro" id="IPR032758">
    <property type="entry name" value="MqsA/HigA-2"/>
</dbReference>
<feature type="domain" description="HTH cro/C1-type" evidence="1">
    <location>
        <begin position="70"/>
        <end position="124"/>
    </location>
</feature>
<dbReference type="Pfam" id="PF15731">
    <property type="entry name" value="MqsA_antitoxin"/>
    <property type="match status" value="1"/>
</dbReference>
<dbReference type="NCBIfam" id="TIGR03830">
    <property type="entry name" value="CxxCG_CxxCG_HTH"/>
    <property type="match status" value="1"/>
</dbReference>
<dbReference type="PROSITE" id="PS50943">
    <property type="entry name" value="HTH_CROC1"/>
    <property type="match status" value="1"/>
</dbReference>
<evidence type="ECO:0000313" key="2">
    <source>
        <dbReference type="EMBL" id="ENN83806.1"/>
    </source>
</evidence>
<dbReference type="Gene3D" id="1.10.260.40">
    <property type="entry name" value="lambda repressor-like DNA-binding domains"/>
    <property type="match status" value="1"/>
</dbReference>